<organism evidence="2 3">
    <name type="scientific">Streptomyces lunalinharesii</name>
    <dbReference type="NCBI Taxonomy" id="333384"/>
    <lineage>
        <taxon>Bacteria</taxon>
        <taxon>Bacillati</taxon>
        <taxon>Actinomycetota</taxon>
        <taxon>Actinomycetes</taxon>
        <taxon>Kitasatosporales</taxon>
        <taxon>Streptomycetaceae</taxon>
        <taxon>Streptomyces</taxon>
    </lineage>
</organism>
<feature type="region of interest" description="Disordered" evidence="1">
    <location>
        <begin position="1"/>
        <end position="87"/>
    </location>
</feature>
<feature type="compositionally biased region" description="Basic and acidic residues" evidence="1">
    <location>
        <begin position="54"/>
        <end position="65"/>
    </location>
</feature>
<feature type="compositionally biased region" description="Low complexity" evidence="1">
    <location>
        <begin position="16"/>
        <end position="25"/>
    </location>
</feature>
<comment type="caution">
    <text evidence="2">The sequence shown here is derived from an EMBL/GenBank/DDBJ whole genome shotgun (WGS) entry which is preliminary data.</text>
</comment>
<sequence length="87" mass="8547">MSPHQPPSAPERRADAPVAAAGRAGRSARKTPPTMTELLAAGAAANAVSTPPDAAERPATEKGDEPGEPGKTVGPGGRASTPGRDAA</sequence>
<name>A0ABP6F4T3_9ACTN</name>
<evidence type="ECO:0000256" key="1">
    <source>
        <dbReference type="SAM" id="MobiDB-lite"/>
    </source>
</evidence>
<proteinExistence type="predicted"/>
<gene>
    <name evidence="2" type="ORF">GCM10009864_62620</name>
</gene>
<dbReference type="Proteomes" id="UP001500994">
    <property type="component" value="Unassembled WGS sequence"/>
</dbReference>
<evidence type="ECO:0000313" key="2">
    <source>
        <dbReference type="EMBL" id="GAA2681488.1"/>
    </source>
</evidence>
<protein>
    <submittedName>
        <fullName evidence="2">Uncharacterized protein</fullName>
    </submittedName>
</protein>
<dbReference type="RefSeq" id="WP_344582216.1">
    <property type="nucleotide sequence ID" value="NZ_BAAARK010000028.1"/>
</dbReference>
<reference evidence="3" key="1">
    <citation type="journal article" date="2019" name="Int. J. Syst. Evol. Microbiol.">
        <title>The Global Catalogue of Microorganisms (GCM) 10K type strain sequencing project: providing services to taxonomists for standard genome sequencing and annotation.</title>
        <authorList>
            <consortium name="The Broad Institute Genomics Platform"/>
            <consortium name="The Broad Institute Genome Sequencing Center for Infectious Disease"/>
            <person name="Wu L."/>
            <person name="Ma J."/>
        </authorList>
    </citation>
    <scope>NUCLEOTIDE SEQUENCE [LARGE SCALE GENOMIC DNA]</scope>
    <source>
        <strain evidence="3">JCM 16374</strain>
    </source>
</reference>
<dbReference type="EMBL" id="BAAARK010000028">
    <property type="protein sequence ID" value="GAA2681488.1"/>
    <property type="molecule type" value="Genomic_DNA"/>
</dbReference>
<accession>A0ABP6F4T3</accession>
<keyword evidence="3" id="KW-1185">Reference proteome</keyword>
<evidence type="ECO:0000313" key="3">
    <source>
        <dbReference type="Proteomes" id="UP001500994"/>
    </source>
</evidence>